<reference evidence="3 4" key="1">
    <citation type="journal article" date="2023" name="Sci. Data">
        <title>Genome assembly of the Korean intertidal mud-creeper Batillaria attramentaria.</title>
        <authorList>
            <person name="Patra A.K."/>
            <person name="Ho P.T."/>
            <person name="Jun S."/>
            <person name="Lee S.J."/>
            <person name="Kim Y."/>
            <person name="Won Y.J."/>
        </authorList>
    </citation>
    <scope>NUCLEOTIDE SEQUENCE [LARGE SCALE GENOMIC DNA]</scope>
    <source>
        <strain evidence="3">Wonlab-2016</strain>
    </source>
</reference>
<feature type="non-terminal residue" evidence="3">
    <location>
        <position position="214"/>
    </location>
</feature>
<dbReference type="SUPFAM" id="SSF48726">
    <property type="entry name" value="Immunoglobulin"/>
    <property type="match status" value="1"/>
</dbReference>
<dbReference type="InterPro" id="IPR013106">
    <property type="entry name" value="Ig_V-set"/>
</dbReference>
<evidence type="ECO:0000259" key="2">
    <source>
        <dbReference type="Pfam" id="PF07686"/>
    </source>
</evidence>
<evidence type="ECO:0000313" key="4">
    <source>
        <dbReference type="Proteomes" id="UP001519460"/>
    </source>
</evidence>
<feature type="domain" description="Immunoglobulin V-set" evidence="2">
    <location>
        <begin position="33"/>
        <end position="135"/>
    </location>
</feature>
<dbReference type="Proteomes" id="UP001519460">
    <property type="component" value="Unassembled WGS sequence"/>
</dbReference>
<feature type="signal peptide" evidence="1">
    <location>
        <begin position="1"/>
        <end position="23"/>
    </location>
</feature>
<gene>
    <name evidence="3" type="ORF">BaRGS_00035895</name>
</gene>
<feature type="chain" id="PRO_5044753210" description="Immunoglobulin V-set domain-containing protein" evidence="1">
    <location>
        <begin position="24"/>
        <end position="214"/>
    </location>
</feature>
<evidence type="ECO:0000256" key="1">
    <source>
        <dbReference type="SAM" id="SignalP"/>
    </source>
</evidence>
<keyword evidence="4" id="KW-1185">Reference proteome</keyword>
<dbReference type="InterPro" id="IPR013783">
    <property type="entry name" value="Ig-like_fold"/>
</dbReference>
<keyword evidence="1" id="KW-0732">Signal</keyword>
<proteinExistence type="predicted"/>
<dbReference type="AlphaFoldDB" id="A0ABD0JDG7"/>
<evidence type="ECO:0000313" key="3">
    <source>
        <dbReference type="EMBL" id="KAK7471459.1"/>
    </source>
</evidence>
<dbReference type="EMBL" id="JACVVK020000492">
    <property type="protein sequence ID" value="KAK7471459.1"/>
    <property type="molecule type" value="Genomic_DNA"/>
</dbReference>
<sequence>MWAPMSLVLGFASFLTATPGSEAFQWTSTLQDNAYVAACVNKTTNLQWSFTRDNGETVHSIRWYFHGESPEKLIAVHTANYFFVVPEFSERVQFLNNGGLVMSQLSVNDSGKYSVQISVSNHTNVVADYTRAAHLEVSDGLRLVQERTAVLDPKTDSRHVTLKCGPIVNQSQQTPDVVWKVHDNTYIRSLRIMRSLKLVLCPGEAFQAYYCCQM</sequence>
<protein>
    <recommendedName>
        <fullName evidence="2">Immunoglobulin V-set domain-containing protein</fullName>
    </recommendedName>
</protein>
<name>A0ABD0JDG7_9CAEN</name>
<dbReference type="Pfam" id="PF07686">
    <property type="entry name" value="V-set"/>
    <property type="match status" value="1"/>
</dbReference>
<dbReference type="InterPro" id="IPR036179">
    <property type="entry name" value="Ig-like_dom_sf"/>
</dbReference>
<accession>A0ABD0JDG7</accession>
<organism evidence="3 4">
    <name type="scientific">Batillaria attramentaria</name>
    <dbReference type="NCBI Taxonomy" id="370345"/>
    <lineage>
        <taxon>Eukaryota</taxon>
        <taxon>Metazoa</taxon>
        <taxon>Spiralia</taxon>
        <taxon>Lophotrochozoa</taxon>
        <taxon>Mollusca</taxon>
        <taxon>Gastropoda</taxon>
        <taxon>Caenogastropoda</taxon>
        <taxon>Sorbeoconcha</taxon>
        <taxon>Cerithioidea</taxon>
        <taxon>Batillariidae</taxon>
        <taxon>Batillaria</taxon>
    </lineage>
</organism>
<dbReference type="Gene3D" id="2.60.40.10">
    <property type="entry name" value="Immunoglobulins"/>
    <property type="match status" value="1"/>
</dbReference>
<comment type="caution">
    <text evidence="3">The sequence shown here is derived from an EMBL/GenBank/DDBJ whole genome shotgun (WGS) entry which is preliminary data.</text>
</comment>